<dbReference type="CDD" id="cd17738">
    <property type="entry name" value="BRCT_TopBP1_rpt7"/>
    <property type="match status" value="1"/>
</dbReference>
<organism evidence="4 5">
    <name type="scientific">Zootermopsis nevadensis</name>
    <name type="common">Dampwood termite</name>
    <dbReference type="NCBI Taxonomy" id="136037"/>
    <lineage>
        <taxon>Eukaryota</taxon>
        <taxon>Metazoa</taxon>
        <taxon>Ecdysozoa</taxon>
        <taxon>Arthropoda</taxon>
        <taxon>Hexapoda</taxon>
        <taxon>Insecta</taxon>
        <taxon>Pterygota</taxon>
        <taxon>Neoptera</taxon>
        <taxon>Polyneoptera</taxon>
        <taxon>Dictyoptera</taxon>
        <taxon>Blattodea</taxon>
        <taxon>Blattoidea</taxon>
        <taxon>Termitoidae</taxon>
        <taxon>Termopsidae</taxon>
        <taxon>Zootermopsis</taxon>
    </lineage>
</organism>
<dbReference type="GO" id="GO:0033314">
    <property type="term" value="P:mitotic DNA replication checkpoint signaling"/>
    <property type="evidence" value="ECO:0007669"/>
    <property type="project" value="TreeGrafter"/>
</dbReference>
<feature type="region of interest" description="Disordered" evidence="2">
    <location>
        <begin position="816"/>
        <end position="894"/>
    </location>
</feature>
<feature type="domain" description="BRCT" evidence="3">
    <location>
        <begin position="566"/>
        <end position="651"/>
    </location>
</feature>
<dbReference type="InterPro" id="IPR059215">
    <property type="entry name" value="BRCT2_TopBP1-like"/>
</dbReference>
<dbReference type="GO" id="GO:0006270">
    <property type="term" value="P:DNA replication initiation"/>
    <property type="evidence" value="ECO:0007669"/>
    <property type="project" value="TreeGrafter"/>
</dbReference>
<keyword evidence="4" id="KW-0413">Isomerase</keyword>
<feature type="domain" description="BRCT" evidence="3">
    <location>
        <begin position="196"/>
        <end position="285"/>
    </location>
</feature>
<dbReference type="eggNOG" id="KOG1929">
    <property type="taxonomic scope" value="Eukaryota"/>
</dbReference>
<dbReference type="PROSITE" id="PS50172">
    <property type="entry name" value="BRCT"/>
    <property type="match status" value="6"/>
</dbReference>
<dbReference type="GO" id="GO:0016853">
    <property type="term" value="F:isomerase activity"/>
    <property type="evidence" value="ECO:0007669"/>
    <property type="project" value="UniProtKB-KW"/>
</dbReference>
<reference evidence="4 5" key="1">
    <citation type="journal article" date="2014" name="Nat. Commun.">
        <title>Molecular traces of alternative social organization in a termite genome.</title>
        <authorList>
            <person name="Terrapon N."/>
            <person name="Li C."/>
            <person name="Robertson H.M."/>
            <person name="Ji L."/>
            <person name="Meng X."/>
            <person name="Booth W."/>
            <person name="Chen Z."/>
            <person name="Childers C.P."/>
            <person name="Glastad K.M."/>
            <person name="Gokhale K."/>
            <person name="Gowin J."/>
            <person name="Gronenberg W."/>
            <person name="Hermansen R.A."/>
            <person name="Hu H."/>
            <person name="Hunt B.G."/>
            <person name="Huylmans A.K."/>
            <person name="Khalil S.M."/>
            <person name="Mitchell R.D."/>
            <person name="Munoz-Torres M.C."/>
            <person name="Mustard J.A."/>
            <person name="Pan H."/>
            <person name="Reese J.T."/>
            <person name="Scharf M.E."/>
            <person name="Sun F."/>
            <person name="Vogel H."/>
            <person name="Xiao J."/>
            <person name="Yang W."/>
            <person name="Yang Z."/>
            <person name="Yang Z."/>
            <person name="Zhou J."/>
            <person name="Zhu J."/>
            <person name="Brent C.S."/>
            <person name="Elsik C.G."/>
            <person name="Goodisman M.A."/>
            <person name="Liberles D.A."/>
            <person name="Roe R.M."/>
            <person name="Vargo E.L."/>
            <person name="Vilcinskas A."/>
            <person name="Wang J."/>
            <person name="Bornberg-Bauer E."/>
            <person name="Korb J."/>
            <person name="Zhang G."/>
            <person name="Liebig J."/>
        </authorList>
    </citation>
    <scope>NUCLEOTIDE SEQUENCE [LARGE SCALE GENOMIC DNA]</scope>
    <source>
        <tissue evidence="4">Whole organism</tissue>
    </source>
</reference>
<dbReference type="InParanoid" id="A0A067R0N1"/>
<feature type="domain" description="BRCT" evidence="3">
    <location>
        <begin position="368"/>
        <end position="458"/>
    </location>
</feature>
<feature type="domain" description="BRCT" evidence="3">
    <location>
        <begin position="103"/>
        <end position="174"/>
    </location>
</feature>
<dbReference type="SUPFAM" id="SSF52113">
    <property type="entry name" value="BRCT domain"/>
    <property type="match status" value="6"/>
</dbReference>
<feature type="domain" description="BRCT" evidence="3">
    <location>
        <begin position="1090"/>
        <end position="1162"/>
    </location>
</feature>
<sequence length="1298" mass="144075">MSEEENVRIRFVVPKDLKGESLCSDDMKMAFQSCVEHELSPEWISEQSCASLEPSKQDVFVFQQFEGEIFSKYVNLKCVLLGPRCVLSCLMEGSPIPESCSPIFTTAMRGLVVTTTNFSGQEKEDLVNKIKYMGALFSSKLVGGTTHVVAKNVLSVKYEKAVERNLPIMTGQWVHSVWEASCKRNIHACDPEFQAYKCPVFHGLTITCSNLPRQQKEEIRKLINDNGGVFSGQLECDNTKLLVIANLTGEKYKYAREWKLPCVLPSWVCESAKEGYAVSVEPHLTPHKEVVRCSTPNPDETRLLPHYSMVSAITESDATHVNETAADTIIDSFLTKKVDVIRNAQTQPSGASNYSEILEKLDLTEAKKAGPFLDGCNVYLSGFNLEQSEKLRRVLNGGGATRFNEISDSVTHIIIGDIVPADLEPLKYTGFRPYILTVNWVTESMQLKCPAPEEAFLCSDALLQSVEPPSPLSKKGLQLLRRPNERPIPCLELASSMKTTSQSTEKTLPAVPVELVDQYLHNLKSDSDAFQDLGSGHVDKQSTEPADTTAVCHNPEQDSTQYTESTIVPVFSDLTFIIVDYEDEVKELLIDAIESRGGLVVGQTFRGIAHYAVVPLHGAKMSQTAVETVSYLWVEDCHHQDELMPVLYYHRPVSVDVNKQPLAGCVIGISSYTGKERDFIFALAQLLGAVTQETFARKSNEKKNALASTHLICCEPGSQKYNAALKWKLPAVSHEWLLACAKEGQRVNEDTYLVGESSRSINMPYKVTEAAKTDGSAAVQMKDDKSKPEGSIVDAQAAVPELKAVNKRVVELQTNTAMGPPSLPVTPSYKSRHGFSQESPLHIPKISESTPKNDTGWPGDPNQPTPKGPFSVSTPQTPYGQVLKPDPSPDTKKNWKKWIDNFPDFGKEIVSPKRKRKLSTPMSELKRRCWQMILPKDKQPIHDVATHSQNGIDSTANQVVPVSSNGKQTSCSGSPLVYRMDGEASSSQSLNPSHSTGVHTQLAQLNQLLSSRRSGSTDSEPKIKRVWPSEANVHEDHLDDVKQADPEIEQLRKESQGLVGWDDPIDVNELKRKSHSSQQPLKFMLSNVGDREYYESVILSLGGEVTGKHTFDPSATHLVCSRPGRSEKLLASIASGKWVLHKGYLDVCQKEKQFVQEDEFEWGNPSASSLMRDLKLDSLEHDLALSAYRWRRILTGDNTGAFMGMRAAVCISREREEPFKRLVLAGGGRLVDFSNLDEATHCFVELSKASLPVDLSVLVKKRIPCVPPLYLNDYLVKNPPPQAHNCVVPEYKLQLQAY</sequence>
<evidence type="ECO:0000313" key="5">
    <source>
        <dbReference type="Proteomes" id="UP000027135"/>
    </source>
</evidence>
<dbReference type="CDD" id="cd17731">
    <property type="entry name" value="BRCT_TopBP1_rpt2_like"/>
    <property type="match status" value="1"/>
</dbReference>
<evidence type="ECO:0000256" key="1">
    <source>
        <dbReference type="ARBA" id="ARBA00022737"/>
    </source>
</evidence>
<dbReference type="EMBL" id="KK853027">
    <property type="protein sequence ID" value="KDR12289.1"/>
    <property type="molecule type" value="Genomic_DNA"/>
</dbReference>
<proteinExistence type="predicted"/>
<dbReference type="SMART" id="SM00292">
    <property type="entry name" value="BRCT"/>
    <property type="match status" value="7"/>
</dbReference>
<dbReference type="FunFam" id="3.40.50.10190:FF:000018">
    <property type="entry name" value="DNA topoisomerase 2-binding protein 1"/>
    <property type="match status" value="1"/>
</dbReference>
<evidence type="ECO:0000256" key="2">
    <source>
        <dbReference type="SAM" id="MobiDB-lite"/>
    </source>
</evidence>
<keyword evidence="1" id="KW-0677">Repeat</keyword>
<dbReference type="InterPro" id="IPR049936">
    <property type="entry name" value="TopBP1_BRCT_8"/>
</dbReference>
<dbReference type="InterPro" id="IPR049396">
    <property type="entry name" value="ECT2_BRCT0"/>
</dbReference>
<dbReference type="Pfam" id="PF12738">
    <property type="entry name" value="PTCB-BRCT"/>
    <property type="match status" value="2"/>
</dbReference>
<protein>
    <submittedName>
        <fullName evidence="4">DNA topoisomerase 2-binding protein 1</fullName>
    </submittedName>
</protein>
<evidence type="ECO:0000259" key="3">
    <source>
        <dbReference type="PROSITE" id="PS50172"/>
    </source>
</evidence>
<dbReference type="InterPro" id="IPR036420">
    <property type="entry name" value="BRCT_dom_sf"/>
</dbReference>
<evidence type="ECO:0000313" key="4">
    <source>
        <dbReference type="EMBL" id="KDR12289.1"/>
    </source>
</evidence>
<dbReference type="Pfam" id="PF00533">
    <property type="entry name" value="BRCT"/>
    <property type="match status" value="3"/>
</dbReference>
<dbReference type="STRING" id="136037.A0A067R0N1"/>
<keyword evidence="5" id="KW-1185">Reference proteome</keyword>
<dbReference type="GO" id="GO:0007095">
    <property type="term" value="P:mitotic G2 DNA damage checkpoint signaling"/>
    <property type="evidence" value="ECO:0007669"/>
    <property type="project" value="TreeGrafter"/>
</dbReference>
<dbReference type="Proteomes" id="UP000027135">
    <property type="component" value="Unassembled WGS sequence"/>
</dbReference>
<dbReference type="FunCoup" id="A0A067R0N1">
    <property type="interactions" value="1659"/>
</dbReference>
<feature type="domain" description="BRCT" evidence="3">
    <location>
        <begin position="657"/>
        <end position="754"/>
    </location>
</feature>
<name>A0A067R0N1_ZOONE</name>
<dbReference type="PANTHER" id="PTHR13561">
    <property type="entry name" value="DNA REPLICATION REGULATOR DPB11-RELATED"/>
    <property type="match status" value="1"/>
</dbReference>
<accession>A0A067R0N1</accession>
<dbReference type="CDD" id="cd17718">
    <property type="entry name" value="BRCT_TopBP1_rpt3"/>
    <property type="match status" value="1"/>
</dbReference>
<dbReference type="Gene3D" id="3.40.50.10190">
    <property type="entry name" value="BRCT domain"/>
    <property type="match status" value="8"/>
</dbReference>
<dbReference type="InterPro" id="IPR001357">
    <property type="entry name" value="BRCT_dom"/>
</dbReference>
<gene>
    <name evidence="4" type="ORF">L798_13806</name>
</gene>
<dbReference type="OMA" id="ACTHLLC"/>
<dbReference type="PANTHER" id="PTHR13561:SF20">
    <property type="entry name" value="DNA TOPOISOMERASE 2-BINDING PROTEIN 1"/>
    <property type="match status" value="1"/>
</dbReference>
<dbReference type="FunFam" id="3.40.50.10190:FF:000021">
    <property type="entry name" value="DNA topoisomerase II binding protein 1"/>
    <property type="match status" value="1"/>
</dbReference>
<dbReference type="Pfam" id="PF21243">
    <property type="entry name" value="ECT2_BRCT0"/>
    <property type="match status" value="1"/>
</dbReference>
<dbReference type="CDD" id="cd17728">
    <property type="entry name" value="BRCT_TopBP1_rpt8"/>
    <property type="match status" value="1"/>
</dbReference>